<dbReference type="PANTHER" id="PTHR48081:SF9">
    <property type="entry name" value="CARBOXYLESTERASE"/>
    <property type="match status" value="1"/>
</dbReference>
<dbReference type="SUPFAM" id="SSF53474">
    <property type="entry name" value="alpha/beta-Hydrolases"/>
    <property type="match status" value="1"/>
</dbReference>
<dbReference type="Pfam" id="PF20434">
    <property type="entry name" value="BD-FAE"/>
    <property type="match status" value="1"/>
</dbReference>
<reference evidence="3 4" key="1">
    <citation type="submission" date="2020-08" db="EMBL/GenBank/DDBJ databases">
        <title>Genomic Encyclopedia of Type Strains, Phase IV (KMG-IV): sequencing the most valuable type-strain genomes for metagenomic binning, comparative biology and taxonomic classification.</title>
        <authorList>
            <person name="Goeker M."/>
        </authorList>
    </citation>
    <scope>NUCLEOTIDE SEQUENCE [LARGE SCALE GENOMIC DNA]</scope>
    <source>
        <strain evidence="3 4">DSM 27026</strain>
    </source>
</reference>
<evidence type="ECO:0000313" key="3">
    <source>
        <dbReference type="EMBL" id="MBB5373428.1"/>
    </source>
</evidence>
<comment type="caution">
    <text evidence="3">The sequence shown here is derived from an EMBL/GenBank/DDBJ whole genome shotgun (WGS) entry which is preliminary data.</text>
</comment>
<evidence type="ECO:0000256" key="1">
    <source>
        <dbReference type="ARBA" id="ARBA00022801"/>
    </source>
</evidence>
<proteinExistence type="predicted"/>
<dbReference type="PANTHER" id="PTHR48081">
    <property type="entry name" value="AB HYDROLASE SUPERFAMILY PROTEIN C4A8.06C"/>
    <property type="match status" value="1"/>
</dbReference>
<keyword evidence="4" id="KW-1185">Reference proteome</keyword>
<dbReference type="InterPro" id="IPR029058">
    <property type="entry name" value="AB_hydrolase_fold"/>
</dbReference>
<name>A0A840VBZ8_9PROT</name>
<accession>A0A840VBZ8</accession>
<feature type="domain" description="BD-FAE-like" evidence="2">
    <location>
        <begin position="52"/>
        <end position="239"/>
    </location>
</feature>
<evidence type="ECO:0000313" key="4">
    <source>
        <dbReference type="Proteomes" id="UP000553706"/>
    </source>
</evidence>
<dbReference type="GO" id="GO:0016787">
    <property type="term" value="F:hydrolase activity"/>
    <property type="evidence" value="ECO:0007669"/>
    <property type="project" value="UniProtKB-KW"/>
</dbReference>
<dbReference type="InterPro" id="IPR049492">
    <property type="entry name" value="BD-FAE-like_dom"/>
</dbReference>
<dbReference type="Proteomes" id="UP000553706">
    <property type="component" value="Unassembled WGS sequence"/>
</dbReference>
<dbReference type="EMBL" id="JACHFJ010000006">
    <property type="protein sequence ID" value="MBB5373428.1"/>
    <property type="molecule type" value="Genomic_DNA"/>
</dbReference>
<dbReference type="AlphaFoldDB" id="A0A840VBZ8"/>
<dbReference type="InterPro" id="IPR050300">
    <property type="entry name" value="GDXG_lipolytic_enzyme"/>
</dbReference>
<sequence>MRAILALCAALLVVGYAGPELISPVTVLNSLAYGPYALTQNIPYAPGPRGGLDVYAPLHARNAPVVVFYYGGSWQSGDKAMYRFVGAALASRGVVAVIPDYRVYPQARFPGFLQDCAAAFAWAHSHAGAYGGDPGRIFVMGHSAGAYNAAMLALAPEWLAPYGLSPGRDVAGLIGLAGPYDFLPLTDPALKTIFGPPGQLARTQPINFVASGAPPAFLAAGTRDATVDPGNSARLARRLAQSGDAVELKLYPGIDHRRLIGAFSPLLRGLAPVLADSLDFITHTKPQSLRSAA</sequence>
<gene>
    <name evidence="3" type="ORF">HNP71_001688</name>
</gene>
<organism evidence="3 4">
    <name type="scientific">Acidocella aromatica</name>
    <dbReference type="NCBI Taxonomy" id="1303579"/>
    <lineage>
        <taxon>Bacteria</taxon>
        <taxon>Pseudomonadati</taxon>
        <taxon>Pseudomonadota</taxon>
        <taxon>Alphaproteobacteria</taxon>
        <taxon>Acetobacterales</taxon>
        <taxon>Acidocellaceae</taxon>
        <taxon>Acidocella</taxon>
    </lineage>
</organism>
<dbReference type="Gene3D" id="3.40.50.1820">
    <property type="entry name" value="alpha/beta hydrolase"/>
    <property type="match status" value="1"/>
</dbReference>
<evidence type="ECO:0000259" key="2">
    <source>
        <dbReference type="Pfam" id="PF20434"/>
    </source>
</evidence>
<protein>
    <submittedName>
        <fullName evidence="3">Acetyl esterase/lipase</fullName>
    </submittedName>
</protein>
<keyword evidence="1" id="KW-0378">Hydrolase</keyword>
<dbReference type="RefSeq" id="WP_183266431.1">
    <property type="nucleotide sequence ID" value="NZ_JACHFJ010000006.1"/>
</dbReference>